<dbReference type="AlphaFoldDB" id="A0A1B9HZF0"/>
<evidence type="ECO:0000313" key="2">
    <source>
        <dbReference type="EMBL" id="OCF48608.1"/>
    </source>
</evidence>
<proteinExistence type="predicted"/>
<keyword evidence="4" id="KW-1185">Reference proteome</keyword>
<reference evidence="2" key="1">
    <citation type="submission" date="2013-07" db="EMBL/GenBank/DDBJ databases">
        <title>The Genome Sequence of Cryptococcus pinus CBS10737.</title>
        <authorList>
            <consortium name="The Broad Institute Genome Sequencing Platform"/>
            <person name="Cuomo C."/>
            <person name="Litvintseva A."/>
            <person name="Chen Y."/>
            <person name="Heitman J."/>
            <person name="Sun S."/>
            <person name="Springer D."/>
            <person name="Dromer F."/>
            <person name="Young S.K."/>
            <person name="Zeng Q."/>
            <person name="Gargeya S."/>
            <person name="Fitzgerald M."/>
            <person name="Abouelleil A."/>
            <person name="Alvarado L."/>
            <person name="Berlin A.M."/>
            <person name="Chapman S.B."/>
            <person name="Dewar J."/>
            <person name="Goldberg J."/>
            <person name="Griggs A."/>
            <person name="Gujja S."/>
            <person name="Hansen M."/>
            <person name="Howarth C."/>
            <person name="Imamovic A."/>
            <person name="Larimer J."/>
            <person name="McCowan C."/>
            <person name="Murphy C."/>
            <person name="Pearson M."/>
            <person name="Priest M."/>
            <person name="Roberts A."/>
            <person name="Saif S."/>
            <person name="Shea T."/>
            <person name="Sykes S."/>
            <person name="Wortman J."/>
            <person name="Nusbaum C."/>
            <person name="Birren B."/>
        </authorList>
    </citation>
    <scope>NUCLEOTIDE SEQUENCE [LARGE SCALE GENOMIC DNA]</scope>
    <source>
        <strain evidence="2">CBS 10737</strain>
    </source>
</reference>
<dbReference type="EMBL" id="KI894013">
    <property type="protein sequence ID" value="OCF48608.1"/>
    <property type="molecule type" value="Genomic_DNA"/>
</dbReference>
<evidence type="ECO:0000313" key="4">
    <source>
        <dbReference type="Proteomes" id="UP000094020"/>
    </source>
</evidence>
<protein>
    <submittedName>
        <fullName evidence="2">Uncharacterized protein</fullName>
    </submittedName>
</protein>
<reference evidence="3" key="4">
    <citation type="submission" date="2024-02" db="EMBL/GenBank/DDBJ databases">
        <title>Comparative genomics of Cryptococcus and Kwoniella reveals pathogenesis evolution and contrasting modes of karyotype evolution via chromosome fusion or intercentromeric recombination.</title>
        <authorList>
            <person name="Coelho M.A."/>
            <person name="David-Palma M."/>
            <person name="Shea T."/>
            <person name="Bowers K."/>
            <person name="McGinley-Smith S."/>
            <person name="Mohammad A.W."/>
            <person name="Gnirke A."/>
            <person name="Yurkov A.M."/>
            <person name="Nowrousian M."/>
            <person name="Sun S."/>
            <person name="Cuomo C.A."/>
            <person name="Heitman J."/>
        </authorList>
    </citation>
    <scope>NUCLEOTIDE SEQUENCE</scope>
    <source>
        <strain evidence="3">CBS 10737</strain>
    </source>
</reference>
<organism evidence="2">
    <name type="scientific">Kwoniella pini CBS 10737</name>
    <dbReference type="NCBI Taxonomy" id="1296096"/>
    <lineage>
        <taxon>Eukaryota</taxon>
        <taxon>Fungi</taxon>
        <taxon>Dikarya</taxon>
        <taxon>Basidiomycota</taxon>
        <taxon>Agaricomycotina</taxon>
        <taxon>Tremellomycetes</taxon>
        <taxon>Tremellales</taxon>
        <taxon>Cryptococcaceae</taxon>
        <taxon>Kwoniella</taxon>
    </lineage>
</organism>
<feature type="compositionally biased region" description="Low complexity" evidence="1">
    <location>
        <begin position="107"/>
        <end position="153"/>
    </location>
</feature>
<name>A0A1B9HZF0_9TREE</name>
<dbReference type="KEGG" id="kpin:30173757"/>
<feature type="compositionally biased region" description="Polar residues" evidence="1">
    <location>
        <begin position="27"/>
        <end position="42"/>
    </location>
</feature>
<accession>A0A1B9HZF0</accession>
<feature type="region of interest" description="Disordered" evidence="1">
    <location>
        <begin position="1"/>
        <end position="176"/>
    </location>
</feature>
<dbReference type="Proteomes" id="UP000094020">
    <property type="component" value="Chromosome 10"/>
</dbReference>
<feature type="compositionally biased region" description="Polar residues" evidence="1">
    <location>
        <begin position="87"/>
        <end position="102"/>
    </location>
</feature>
<gene>
    <name evidence="2" type="ORF">I206_05388</name>
    <name evidence="3" type="ORF">I206_107068</name>
</gene>
<dbReference type="STRING" id="1296096.A0A1B9HZF0"/>
<dbReference type="EMBL" id="CP144528">
    <property type="protein sequence ID" value="WWC73103.1"/>
    <property type="molecule type" value="Genomic_DNA"/>
</dbReference>
<feature type="compositionally biased region" description="Low complexity" evidence="1">
    <location>
        <begin position="61"/>
        <end position="75"/>
    </location>
</feature>
<dbReference type="RefSeq" id="XP_019009827.1">
    <property type="nucleotide sequence ID" value="XM_019157109.1"/>
</dbReference>
<evidence type="ECO:0000313" key="3">
    <source>
        <dbReference type="EMBL" id="WWC73103.1"/>
    </source>
</evidence>
<reference evidence="3" key="2">
    <citation type="submission" date="2013-07" db="EMBL/GenBank/DDBJ databases">
        <authorList>
            <consortium name="The Broad Institute Genome Sequencing Platform"/>
            <person name="Cuomo C."/>
            <person name="Litvintseva A."/>
            <person name="Chen Y."/>
            <person name="Heitman J."/>
            <person name="Sun S."/>
            <person name="Springer D."/>
            <person name="Dromer F."/>
            <person name="Young S.K."/>
            <person name="Zeng Q."/>
            <person name="Gargeya S."/>
            <person name="Fitzgerald M."/>
            <person name="Abouelleil A."/>
            <person name="Alvarado L."/>
            <person name="Berlin A.M."/>
            <person name="Chapman S.B."/>
            <person name="Dewar J."/>
            <person name="Goldberg J."/>
            <person name="Griggs A."/>
            <person name="Gujja S."/>
            <person name="Hansen M."/>
            <person name="Howarth C."/>
            <person name="Imamovic A."/>
            <person name="Larimer J."/>
            <person name="McCowan C."/>
            <person name="Murphy C."/>
            <person name="Pearson M."/>
            <person name="Priest M."/>
            <person name="Roberts A."/>
            <person name="Saif S."/>
            <person name="Shea T."/>
            <person name="Sykes S."/>
            <person name="Wortman J."/>
            <person name="Nusbaum C."/>
            <person name="Birren B."/>
        </authorList>
    </citation>
    <scope>NUCLEOTIDE SEQUENCE</scope>
    <source>
        <strain evidence="3">CBS 10737</strain>
    </source>
</reference>
<sequence length="219" mass="22140">MSEDQENIAPMSRLPRLASPAKPSAIPTLSNSVAPLIGSSNANKRKLPSSPLAPPPTKRTVSGSSLGSSVSAAGLRTSQRKPAGFVPTTTRKPISTLPSSRPASALGTSTRRNGSTGSTGSTSSTTTTATTRTRTTAVPPARRPPAAASTNSRGATLGRSVGPTARATSRGVSPGLGAVAARSGIGSGVASAAQFKSHDGRLENVERMVGGFKELIERE</sequence>
<evidence type="ECO:0000256" key="1">
    <source>
        <dbReference type="SAM" id="MobiDB-lite"/>
    </source>
</evidence>
<dbReference type="GeneID" id="30173757"/>
<reference evidence="2" key="3">
    <citation type="submission" date="2016-07" db="EMBL/GenBank/DDBJ databases">
        <title>Evolution of pathogenesis and genome organization in the Tremellales.</title>
        <authorList>
            <person name="Cuomo C."/>
            <person name="Litvintseva A."/>
            <person name="Heitman J."/>
            <person name="Chen Y."/>
            <person name="Sun S."/>
            <person name="Springer D."/>
            <person name="Dromer F."/>
            <person name="Young S."/>
            <person name="Zeng Q."/>
            <person name="Chapman S."/>
            <person name="Gujja S."/>
            <person name="Saif S."/>
            <person name="Birren B."/>
        </authorList>
    </citation>
    <scope>NUCLEOTIDE SEQUENCE</scope>
    <source>
        <strain evidence="2">CBS 10737</strain>
    </source>
</reference>